<dbReference type="InterPro" id="IPR006202">
    <property type="entry name" value="Neur_chan_lig-bd"/>
</dbReference>
<evidence type="ECO:0000313" key="8">
    <source>
        <dbReference type="Proteomes" id="UP000030746"/>
    </source>
</evidence>
<dbReference type="GO" id="GO:0005230">
    <property type="term" value="F:extracellular ligand-gated monoatomic ion channel activity"/>
    <property type="evidence" value="ECO:0007669"/>
    <property type="project" value="InterPro"/>
</dbReference>
<dbReference type="GO" id="GO:0004888">
    <property type="term" value="F:transmembrane signaling receptor activity"/>
    <property type="evidence" value="ECO:0007669"/>
    <property type="project" value="InterPro"/>
</dbReference>
<keyword evidence="5" id="KW-0406">Ion transport</keyword>
<dbReference type="Proteomes" id="UP000030746">
    <property type="component" value="Unassembled WGS sequence"/>
</dbReference>
<feature type="non-terminal residue" evidence="7">
    <location>
        <position position="256"/>
    </location>
</feature>
<dbReference type="CTD" id="20253099"/>
<dbReference type="Pfam" id="PF02931">
    <property type="entry name" value="Neur_chan_LBD"/>
    <property type="match status" value="1"/>
</dbReference>
<accession>V3Z021</accession>
<feature type="transmembrane region" description="Helical" evidence="5">
    <location>
        <begin position="228"/>
        <end position="250"/>
    </location>
</feature>
<comment type="subcellular location">
    <subcellularLocation>
        <location evidence="1">Membrane</location>
        <topology evidence="1">Multi-pass membrane protein</topology>
    </subcellularLocation>
</comment>
<dbReference type="InterPro" id="IPR036719">
    <property type="entry name" value="Neuro-gated_channel_TM_sf"/>
</dbReference>
<dbReference type="AlphaFoldDB" id="V3Z021"/>
<dbReference type="InterPro" id="IPR006201">
    <property type="entry name" value="Neur_channel"/>
</dbReference>
<organism evidence="7 8">
    <name type="scientific">Lottia gigantea</name>
    <name type="common">Giant owl limpet</name>
    <dbReference type="NCBI Taxonomy" id="225164"/>
    <lineage>
        <taxon>Eukaryota</taxon>
        <taxon>Metazoa</taxon>
        <taxon>Spiralia</taxon>
        <taxon>Lophotrochozoa</taxon>
        <taxon>Mollusca</taxon>
        <taxon>Gastropoda</taxon>
        <taxon>Patellogastropoda</taxon>
        <taxon>Lottioidea</taxon>
        <taxon>Lottiidae</taxon>
        <taxon>Lottia</taxon>
    </lineage>
</organism>
<evidence type="ECO:0000313" key="7">
    <source>
        <dbReference type="EMBL" id="ESO83818.1"/>
    </source>
</evidence>
<keyword evidence="8" id="KW-1185">Reference proteome</keyword>
<dbReference type="RefSeq" id="XP_009065596.1">
    <property type="nucleotide sequence ID" value="XM_009067348.1"/>
</dbReference>
<dbReference type="GeneID" id="20253099"/>
<sequence>LRRELLSPERYDPLVRPVNNTADPVLFEIRLNYNDVEIRENEQTITMAIWMVALWKDVFLAWNSTEYDGVEQIDILPTGLWKPHFSILRSVEGDEIHIHEDALFSVQSTGLVTLQMGFVSKIVCKMDITKFPFDTQTCEFFIISSYMMAKEMKFDKVKFSNSNPVASQWVVVSSTATIGTRYSKSVVDFSITAKRLPYLYIIEIIIPLVVTAMLNPMVLLIPPSSGELASVAITILLSYTVFLNMLSGILPKTSSS</sequence>
<evidence type="ECO:0000256" key="3">
    <source>
        <dbReference type="ARBA" id="ARBA00022989"/>
    </source>
</evidence>
<proteinExistence type="inferred from homology"/>
<gene>
    <name evidence="7" type="ORF">LOTGIDRAFT_96325</name>
</gene>
<comment type="caution">
    <text evidence="5">Lacks conserved residue(s) required for the propagation of feature annotation.</text>
</comment>
<dbReference type="HOGENOM" id="CLU_018074_2_0_1"/>
<dbReference type="GO" id="GO:0016020">
    <property type="term" value="C:membrane"/>
    <property type="evidence" value="ECO:0007669"/>
    <property type="project" value="UniProtKB-SubCell"/>
</dbReference>
<evidence type="ECO:0000259" key="6">
    <source>
        <dbReference type="Pfam" id="PF02931"/>
    </source>
</evidence>
<dbReference type="PANTHER" id="PTHR18945">
    <property type="entry name" value="NEUROTRANSMITTER GATED ION CHANNEL"/>
    <property type="match status" value="1"/>
</dbReference>
<dbReference type="InterPro" id="IPR018000">
    <property type="entry name" value="Neurotransmitter_ion_chnl_CS"/>
</dbReference>
<dbReference type="PROSITE" id="PS00236">
    <property type="entry name" value="NEUROTR_ION_CHANNEL"/>
    <property type="match status" value="1"/>
</dbReference>
<dbReference type="PRINTS" id="PR00252">
    <property type="entry name" value="NRIONCHANNEL"/>
</dbReference>
<dbReference type="Gene3D" id="1.20.58.390">
    <property type="entry name" value="Neurotransmitter-gated ion-channel transmembrane domain"/>
    <property type="match status" value="1"/>
</dbReference>
<evidence type="ECO:0000256" key="2">
    <source>
        <dbReference type="ARBA" id="ARBA00022692"/>
    </source>
</evidence>
<dbReference type="InterPro" id="IPR038050">
    <property type="entry name" value="Neuro_actylchol_rec"/>
</dbReference>
<keyword evidence="3 5" id="KW-1133">Transmembrane helix</keyword>
<evidence type="ECO:0000256" key="1">
    <source>
        <dbReference type="ARBA" id="ARBA00004141"/>
    </source>
</evidence>
<name>V3Z021_LOTGI</name>
<comment type="similarity">
    <text evidence="5">Belongs to the ligand-gated ion channel (TC 1.A.9) family.</text>
</comment>
<dbReference type="CDD" id="cd19051">
    <property type="entry name" value="LGIC_TM_cation"/>
    <property type="match status" value="1"/>
</dbReference>
<keyword evidence="5" id="KW-0813">Transport</keyword>
<protein>
    <recommendedName>
        <fullName evidence="6">Neurotransmitter-gated ion-channel ligand-binding domain-containing protein</fullName>
    </recommendedName>
</protein>
<dbReference type="CDD" id="cd18989">
    <property type="entry name" value="LGIC_ECD_cation"/>
    <property type="match status" value="1"/>
</dbReference>
<reference evidence="7 8" key="1">
    <citation type="journal article" date="2013" name="Nature">
        <title>Insights into bilaterian evolution from three spiralian genomes.</title>
        <authorList>
            <person name="Simakov O."/>
            <person name="Marletaz F."/>
            <person name="Cho S.J."/>
            <person name="Edsinger-Gonzales E."/>
            <person name="Havlak P."/>
            <person name="Hellsten U."/>
            <person name="Kuo D.H."/>
            <person name="Larsson T."/>
            <person name="Lv J."/>
            <person name="Arendt D."/>
            <person name="Savage R."/>
            <person name="Osoegawa K."/>
            <person name="de Jong P."/>
            <person name="Grimwood J."/>
            <person name="Chapman J.A."/>
            <person name="Shapiro H."/>
            <person name="Aerts A."/>
            <person name="Otillar R.P."/>
            <person name="Terry A.Y."/>
            <person name="Boore J.L."/>
            <person name="Grigoriev I.V."/>
            <person name="Lindberg D.R."/>
            <person name="Seaver E.C."/>
            <person name="Weisblat D.A."/>
            <person name="Putnam N.H."/>
            <person name="Rokhsar D.S."/>
        </authorList>
    </citation>
    <scope>NUCLEOTIDE SEQUENCE [LARGE SCALE GENOMIC DNA]</scope>
</reference>
<dbReference type="KEGG" id="lgi:LOTGIDRAFT_96325"/>
<evidence type="ECO:0000256" key="4">
    <source>
        <dbReference type="ARBA" id="ARBA00023136"/>
    </source>
</evidence>
<keyword evidence="2 5" id="KW-0812">Transmembrane</keyword>
<dbReference type="Gene3D" id="2.70.170.10">
    <property type="entry name" value="Neurotransmitter-gated ion-channel ligand-binding domain"/>
    <property type="match status" value="1"/>
</dbReference>
<evidence type="ECO:0000256" key="5">
    <source>
        <dbReference type="RuleBase" id="RU000687"/>
    </source>
</evidence>
<dbReference type="OrthoDB" id="6142423at2759"/>
<keyword evidence="4 5" id="KW-0472">Membrane</keyword>
<feature type="non-terminal residue" evidence="7">
    <location>
        <position position="1"/>
    </location>
</feature>
<dbReference type="SUPFAM" id="SSF63712">
    <property type="entry name" value="Nicotinic receptor ligand binding domain-like"/>
    <property type="match status" value="1"/>
</dbReference>
<dbReference type="STRING" id="225164.V3Z021"/>
<keyword evidence="5" id="KW-0407">Ion channel</keyword>
<dbReference type="OMA" id="LERIWFP"/>
<feature type="domain" description="Neurotransmitter-gated ion-channel ligand-binding" evidence="6">
    <location>
        <begin position="4"/>
        <end position="158"/>
    </location>
</feature>
<dbReference type="EMBL" id="KB203598">
    <property type="protein sequence ID" value="ESO83818.1"/>
    <property type="molecule type" value="Genomic_DNA"/>
</dbReference>
<feature type="transmembrane region" description="Helical" evidence="5">
    <location>
        <begin position="198"/>
        <end position="222"/>
    </location>
</feature>
<dbReference type="InterPro" id="IPR036734">
    <property type="entry name" value="Neur_chan_lig-bd_sf"/>
</dbReference>
<dbReference type="SUPFAM" id="SSF90112">
    <property type="entry name" value="Neurotransmitter-gated ion-channel transmembrane pore"/>
    <property type="match status" value="1"/>
</dbReference>